<evidence type="ECO:0000256" key="1">
    <source>
        <dbReference type="SAM" id="Coils"/>
    </source>
</evidence>
<dbReference type="RefSeq" id="WP_068210501.1">
    <property type="nucleotide sequence ID" value="NZ_CP013355.1"/>
</dbReference>
<name>A0A0X8G8D1_9FLAO</name>
<dbReference type="OrthoDB" id="735914at2"/>
<accession>A0A0X8G8D1</accession>
<protein>
    <recommendedName>
        <fullName evidence="2">HTH LytTR-type domain-containing protein</fullName>
    </recommendedName>
</protein>
<dbReference type="Proteomes" id="UP000059672">
    <property type="component" value="Chromosome"/>
</dbReference>
<sequence>MELKNEKLAEEINALSKLNLNLSNYKDKISKKIEDDSLGLSDKDDSTTPKKRILTYLKDKLISIKVDEISFINTEHSITTICCLNGKKYTSNSSLDELYASLDKTLFFRANRQFVLSAKGIDEILRYGNNQLKIKTTPTSNNSIIISKNKASEFKKWLDM</sequence>
<gene>
    <name evidence="3" type="ORF">Lupro_11650</name>
</gene>
<keyword evidence="4" id="KW-1185">Reference proteome</keyword>
<evidence type="ECO:0000313" key="3">
    <source>
        <dbReference type="EMBL" id="AMC11879.1"/>
    </source>
</evidence>
<feature type="coiled-coil region" evidence="1">
    <location>
        <begin position="1"/>
        <end position="35"/>
    </location>
</feature>
<dbReference type="EMBL" id="CP013355">
    <property type="protein sequence ID" value="AMC11879.1"/>
    <property type="molecule type" value="Genomic_DNA"/>
</dbReference>
<evidence type="ECO:0000259" key="2">
    <source>
        <dbReference type="SMART" id="SM00850"/>
    </source>
</evidence>
<dbReference type="GO" id="GO:0003677">
    <property type="term" value="F:DNA binding"/>
    <property type="evidence" value="ECO:0007669"/>
    <property type="project" value="InterPro"/>
</dbReference>
<dbReference type="AlphaFoldDB" id="A0A0X8G8D1"/>
<dbReference type="Pfam" id="PF04397">
    <property type="entry name" value="LytTR"/>
    <property type="match status" value="1"/>
</dbReference>
<dbReference type="KEGG" id="lut:Lupro_11650"/>
<dbReference type="Gene3D" id="2.40.50.1020">
    <property type="entry name" value="LytTr DNA-binding domain"/>
    <property type="match status" value="1"/>
</dbReference>
<feature type="domain" description="HTH LytTR-type" evidence="2">
    <location>
        <begin position="59"/>
        <end position="159"/>
    </location>
</feature>
<reference evidence="3 4" key="2">
    <citation type="journal article" date="2016" name="Int. J. Syst. Evol. Microbiol.">
        <title>Lutibacter profundi sp. nov., isolated from a deep-sea hydrothermal system on the Arctic Mid-Ocean Ridge and emended description of the genus Lutibacter.</title>
        <authorList>
            <person name="Le Moine Bauer S."/>
            <person name="Roalkvam I."/>
            <person name="Steen I.H."/>
            <person name="Dahle H."/>
        </authorList>
    </citation>
    <scope>NUCLEOTIDE SEQUENCE [LARGE SCALE GENOMIC DNA]</scope>
    <source>
        <strain evidence="3 4">LP1</strain>
    </source>
</reference>
<keyword evidence="1" id="KW-0175">Coiled coil</keyword>
<proteinExistence type="predicted"/>
<dbReference type="PATRIC" id="fig|1622118.3.peg.2396"/>
<dbReference type="SMART" id="SM00850">
    <property type="entry name" value="LytTR"/>
    <property type="match status" value="1"/>
</dbReference>
<reference evidence="4" key="1">
    <citation type="submission" date="2015-12" db="EMBL/GenBank/DDBJ databases">
        <title>Complete genome sequence of Lutibacter profundus strain LP1.</title>
        <authorList>
            <person name="Wissuwa J."/>
            <person name="Le Moine Bauer S."/>
            <person name="Stokke R."/>
            <person name="Dahle H."/>
            <person name="Steen I.H."/>
        </authorList>
    </citation>
    <scope>NUCLEOTIDE SEQUENCE [LARGE SCALE GENOMIC DNA]</scope>
    <source>
        <strain evidence="4">LP1</strain>
    </source>
</reference>
<dbReference type="STRING" id="1622118.Lupro_11650"/>
<organism evidence="3 4">
    <name type="scientific">Lutibacter profundi</name>
    <dbReference type="NCBI Taxonomy" id="1622118"/>
    <lineage>
        <taxon>Bacteria</taxon>
        <taxon>Pseudomonadati</taxon>
        <taxon>Bacteroidota</taxon>
        <taxon>Flavobacteriia</taxon>
        <taxon>Flavobacteriales</taxon>
        <taxon>Flavobacteriaceae</taxon>
        <taxon>Lutibacter</taxon>
    </lineage>
</organism>
<evidence type="ECO:0000313" key="4">
    <source>
        <dbReference type="Proteomes" id="UP000059672"/>
    </source>
</evidence>
<dbReference type="InterPro" id="IPR007492">
    <property type="entry name" value="LytTR_DNA-bd_dom"/>
</dbReference>